<dbReference type="AlphaFoldDB" id="A0A5N6ZQJ8"/>
<reference evidence="2 3" key="1">
    <citation type="submission" date="2019-04" db="EMBL/GenBank/DDBJ databases">
        <title>Friends and foes A comparative genomics studyof 23 Aspergillus species from section Flavi.</title>
        <authorList>
            <consortium name="DOE Joint Genome Institute"/>
            <person name="Kjaerbolling I."/>
            <person name="Vesth T."/>
            <person name="Frisvad J.C."/>
            <person name="Nybo J.L."/>
            <person name="Theobald S."/>
            <person name="Kildgaard S."/>
            <person name="Isbrandt T."/>
            <person name="Kuo A."/>
            <person name="Sato A."/>
            <person name="Lyhne E.K."/>
            <person name="Kogle M.E."/>
            <person name="Wiebenga A."/>
            <person name="Kun R.S."/>
            <person name="Lubbers R.J."/>
            <person name="Makela M.R."/>
            <person name="Barry K."/>
            <person name="Chovatia M."/>
            <person name="Clum A."/>
            <person name="Daum C."/>
            <person name="Haridas S."/>
            <person name="He G."/>
            <person name="LaButti K."/>
            <person name="Lipzen A."/>
            <person name="Mondo S."/>
            <person name="Riley R."/>
            <person name="Salamov A."/>
            <person name="Simmons B.A."/>
            <person name="Magnuson J.K."/>
            <person name="Henrissat B."/>
            <person name="Mortensen U.H."/>
            <person name="Larsen T.O."/>
            <person name="Devries R.P."/>
            <person name="Grigoriev I.V."/>
            <person name="Machida M."/>
            <person name="Baker S.E."/>
            <person name="Andersen M.R."/>
        </authorList>
    </citation>
    <scope>NUCLEOTIDE SEQUENCE [LARGE SCALE GENOMIC DNA]</scope>
    <source>
        <strain evidence="2 3">CBS 763.97</strain>
    </source>
</reference>
<dbReference type="RefSeq" id="XP_031922988.1">
    <property type="nucleotide sequence ID" value="XM_032074717.1"/>
</dbReference>
<dbReference type="GeneID" id="43659163"/>
<dbReference type="InterPro" id="IPR011333">
    <property type="entry name" value="SKP1/BTB/POZ_sf"/>
</dbReference>
<evidence type="ECO:0000313" key="3">
    <source>
        <dbReference type="Proteomes" id="UP000326268"/>
    </source>
</evidence>
<dbReference type="Proteomes" id="UP000326268">
    <property type="component" value="Unassembled WGS sequence"/>
</dbReference>
<dbReference type="EMBL" id="ML737800">
    <property type="protein sequence ID" value="KAE8359907.1"/>
    <property type="molecule type" value="Genomic_DNA"/>
</dbReference>
<evidence type="ECO:0000259" key="1">
    <source>
        <dbReference type="PROSITE" id="PS50097"/>
    </source>
</evidence>
<gene>
    <name evidence="2" type="ORF">BDV27DRAFT_168241</name>
</gene>
<name>A0A5N6ZQJ8_9EURO</name>
<keyword evidence="3" id="KW-1185">Reference proteome</keyword>
<dbReference type="Gene3D" id="3.30.710.10">
    <property type="entry name" value="Potassium Channel Kv1.1, Chain A"/>
    <property type="match status" value="1"/>
</dbReference>
<feature type="domain" description="BTB" evidence="1">
    <location>
        <begin position="25"/>
        <end position="94"/>
    </location>
</feature>
<evidence type="ECO:0000313" key="2">
    <source>
        <dbReference type="EMBL" id="KAE8359907.1"/>
    </source>
</evidence>
<dbReference type="CDD" id="cd18186">
    <property type="entry name" value="BTB_POZ_ZBTB_KLHL-like"/>
    <property type="match status" value="1"/>
</dbReference>
<accession>A0A5N6ZQJ8</accession>
<dbReference type="OrthoDB" id="5275938at2759"/>
<dbReference type="PROSITE" id="PS50097">
    <property type="entry name" value="BTB"/>
    <property type="match status" value="1"/>
</dbReference>
<protein>
    <recommendedName>
        <fullName evidence="1">BTB domain-containing protein</fullName>
    </recommendedName>
</protein>
<proteinExistence type="predicted"/>
<sequence length="341" mass="38384">MSEKDFSQIQPADEGFSLEQIDPDGNVILLVEGRSTARFLVSSKILSMASPMFAKLFDSNFSEGIQVASSSCPTISLYEDDIVAMRTILRILHYQGPRQDSPITAEAFAILAIHCNKYDCIRAIFPWTFKWFNDLESIKTTEQYGYLLLAAHFFRSAEQFRKISARAQVQLSSSFCVKWETLEIMDLLPDAMKNKLMDRIEKLLSKIHTELQAVEVLLRKSQKYYIMDGMVCANCARTHPVGARKCHPCKNSDLITKYCSSDSRIAEYFATLGKANLWPSVEPFQSCSATEIALRISQSAQILRHSCQAPECPLQSELDMLVRKINGAIGSVKGLGLYPLH</sequence>
<dbReference type="InterPro" id="IPR000210">
    <property type="entry name" value="BTB/POZ_dom"/>
</dbReference>
<organism evidence="2 3">
    <name type="scientific">Aspergillus caelatus</name>
    <dbReference type="NCBI Taxonomy" id="61420"/>
    <lineage>
        <taxon>Eukaryota</taxon>
        <taxon>Fungi</taxon>
        <taxon>Dikarya</taxon>
        <taxon>Ascomycota</taxon>
        <taxon>Pezizomycotina</taxon>
        <taxon>Eurotiomycetes</taxon>
        <taxon>Eurotiomycetidae</taxon>
        <taxon>Eurotiales</taxon>
        <taxon>Aspergillaceae</taxon>
        <taxon>Aspergillus</taxon>
        <taxon>Aspergillus subgen. Circumdati</taxon>
    </lineage>
</organism>